<dbReference type="InterPro" id="IPR003018">
    <property type="entry name" value="GAF"/>
</dbReference>
<proteinExistence type="predicted"/>
<keyword evidence="4" id="KW-0804">Transcription</keyword>
<dbReference type="EMBL" id="VCKW01000206">
    <property type="protein sequence ID" value="TMQ91499.1"/>
    <property type="molecule type" value="Genomic_DNA"/>
</dbReference>
<sequence length="286" mass="31548">MVSDGRYPERLRSKASTATHSCGGRRLRCVSTNPAPAQQRVAQTFVALADTLVSEFDVIDFLQQLSERCVELLEVDAAGLLVTDQRGHLRLMAASSEQTRLLELFQLQTEQGPCLDCFHTGTVVHCADLHQDDATRQWPRFAPRARDSGFGAVSALPMRLRTELIGAMNLFRARPGPLTADQVSLAQAMADVATIGLLQERAIRHSQILTEQLQTALNSRVVIEQAKGVLAERHDCSMEQAFTALRDHARNHNHRLTDLAHALVTRALDPTDLDRIAERANGDTTG</sequence>
<keyword evidence="1" id="KW-0808">Transferase</keyword>
<dbReference type="SUPFAM" id="SSF55781">
    <property type="entry name" value="GAF domain-like"/>
    <property type="match status" value="1"/>
</dbReference>
<dbReference type="Gene3D" id="3.30.450.40">
    <property type="match status" value="1"/>
</dbReference>
<organism evidence="6 7">
    <name type="scientific">Actinomadura soli</name>
    <dbReference type="NCBI Taxonomy" id="2508997"/>
    <lineage>
        <taxon>Bacteria</taxon>
        <taxon>Bacillati</taxon>
        <taxon>Actinomycetota</taxon>
        <taxon>Actinomycetes</taxon>
        <taxon>Streptosporangiales</taxon>
        <taxon>Thermomonosporaceae</taxon>
        <taxon>Actinomadura</taxon>
    </lineage>
</organism>
<dbReference type="Gene3D" id="1.10.10.10">
    <property type="entry name" value="Winged helix-like DNA-binding domain superfamily/Winged helix DNA-binding domain"/>
    <property type="match status" value="1"/>
</dbReference>
<keyword evidence="3" id="KW-0805">Transcription regulation</keyword>
<evidence type="ECO:0000259" key="5">
    <source>
        <dbReference type="PROSITE" id="PS50921"/>
    </source>
</evidence>
<dbReference type="InterPro" id="IPR012074">
    <property type="entry name" value="GAF_ANTAR"/>
</dbReference>
<evidence type="ECO:0000256" key="3">
    <source>
        <dbReference type="ARBA" id="ARBA00023015"/>
    </source>
</evidence>
<evidence type="ECO:0000313" key="7">
    <source>
        <dbReference type="Proteomes" id="UP000309174"/>
    </source>
</evidence>
<dbReference type="InterPro" id="IPR029016">
    <property type="entry name" value="GAF-like_dom_sf"/>
</dbReference>
<keyword evidence="7" id="KW-1185">Reference proteome</keyword>
<protein>
    <submittedName>
        <fullName evidence="6">GAF and ANTAR domain-containing protein</fullName>
    </submittedName>
</protein>
<dbReference type="SMART" id="SM00065">
    <property type="entry name" value="GAF"/>
    <property type="match status" value="1"/>
</dbReference>
<reference evidence="6 7" key="1">
    <citation type="submission" date="2019-05" db="EMBL/GenBank/DDBJ databases">
        <title>Draft genome sequence of Actinomadura sp. 14C53.</title>
        <authorList>
            <person name="Saricaoglu S."/>
            <person name="Isik K."/>
        </authorList>
    </citation>
    <scope>NUCLEOTIDE SEQUENCE [LARGE SCALE GENOMIC DNA]</scope>
    <source>
        <strain evidence="6 7">14C53</strain>
    </source>
</reference>
<evidence type="ECO:0000256" key="1">
    <source>
        <dbReference type="ARBA" id="ARBA00022679"/>
    </source>
</evidence>
<dbReference type="InterPro" id="IPR005561">
    <property type="entry name" value="ANTAR"/>
</dbReference>
<feature type="domain" description="ANTAR" evidence="5">
    <location>
        <begin position="203"/>
        <end position="264"/>
    </location>
</feature>
<dbReference type="PROSITE" id="PS50921">
    <property type="entry name" value="ANTAR"/>
    <property type="match status" value="1"/>
</dbReference>
<dbReference type="GO" id="GO:0016301">
    <property type="term" value="F:kinase activity"/>
    <property type="evidence" value="ECO:0007669"/>
    <property type="project" value="UniProtKB-KW"/>
</dbReference>
<dbReference type="SUPFAM" id="SSF52172">
    <property type="entry name" value="CheY-like"/>
    <property type="match status" value="1"/>
</dbReference>
<evidence type="ECO:0000313" key="6">
    <source>
        <dbReference type="EMBL" id="TMQ91499.1"/>
    </source>
</evidence>
<keyword evidence="2" id="KW-0418">Kinase</keyword>
<dbReference type="SMART" id="SM01012">
    <property type="entry name" value="ANTAR"/>
    <property type="match status" value="1"/>
</dbReference>
<name>A0A5C4J449_9ACTN</name>
<dbReference type="PIRSF" id="PIRSF036625">
    <property type="entry name" value="GAF_ANTAR"/>
    <property type="match status" value="1"/>
</dbReference>
<dbReference type="InterPro" id="IPR011006">
    <property type="entry name" value="CheY-like_superfamily"/>
</dbReference>
<dbReference type="Proteomes" id="UP000309174">
    <property type="component" value="Unassembled WGS sequence"/>
</dbReference>
<dbReference type="OrthoDB" id="3683444at2"/>
<comment type="caution">
    <text evidence="6">The sequence shown here is derived from an EMBL/GenBank/DDBJ whole genome shotgun (WGS) entry which is preliminary data.</text>
</comment>
<evidence type="ECO:0000256" key="4">
    <source>
        <dbReference type="ARBA" id="ARBA00023163"/>
    </source>
</evidence>
<dbReference type="GO" id="GO:0003723">
    <property type="term" value="F:RNA binding"/>
    <property type="evidence" value="ECO:0007669"/>
    <property type="project" value="InterPro"/>
</dbReference>
<dbReference type="AlphaFoldDB" id="A0A5C4J449"/>
<evidence type="ECO:0000256" key="2">
    <source>
        <dbReference type="ARBA" id="ARBA00022777"/>
    </source>
</evidence>
<accession>A0A5C4J449</accession>
<gene>
    <name evidence="6" type="ORF">ETD83_30565</name>
</gene>
<dbReference type="InterPro" id="IPR036388">
    <property type="entry name" value="WH-like_DNA-bd_sf"/>
</dbReference>
<dbReference type="Pfam" id="PF03861">
    <property type="entry name" value="ANTAR"/>
    <property type="match status" value="1"/>
</dbReference>
<dbReference type="Pfam" id="PF13185">
    <property type="entry name" value="GAF_2"/>
    <property type="match status" value="1"/>
</dbReference>